<evidence type="ECO:0000313" key="2">
    <source>
        <dbReference type="EMBL" id="RHM42935.1"/>
    </source>
</evidence>
<dbReference type="AlphaFoldDB" id="A0A415QHW2"/>
<evidence type="ECO:0000313" key="1">
    <source>
        <dbReference type="EMBL" id="RGV32934.1"/>
    </source>
</evidence>
<gene>
    <name evidence="1" type="ORF">DWW18_12455</name>
    <name evidence="2" type="ORF">DWZ68_09835</name>
</gene>
<organism evidence="2 4">
    <name type="scientific">Butyricimonas virosa</name>
    <dbReference type="NCBI Taxonomy" id="544645"/>
    <lineage>
        <taxon>Bacteria</taxon>
        <taxon>Pseudomonadati</taxon>
        <taxon>Bacteroidota</taxon>
        <taxon>Bacteroidia</taxon>
        <taxon>Bacteroidales</taxon>
        <taxon>Odoribacteraceae</taxon>
        <taxon>Butyricimonas</taxon>
    </lineage>
</organism>
<sequence>MVTKECLKRIIWILLSAVFLVGCYDDGNYITEEETIESESLFYYESEEVSLSMVLSLFDIINSDPGIPKENIVRMCENICNAVNFEFPRLRDVIRALVNLKNIRMRIILAKTGEIKEGYADWDDKVIRIKEKWVLGDPSIIIHEMIHQLQFSLCGGSAYMRSDFERNIEFEAYLIMDISMAEAWLKQGMIPDASKLHFLYGVDDTVLVMDYINFLCRVYERTISKEEFVSEFNRFAEKFEAYLGAEYSPSGTPSLIFSLWPFVWY</sequence>
<dbReference type="Proteomes" id="UP000283589">
    <property type="component" value="Unassembled WGS sequence"/>
</dbReference>
<accession>A0A415QHW2</accession>
<comment type="caution">
    <text evidence="2">The sequence shown here is derived from an EMBL/GenBank/DDBJ whole genome shotgun (WGS) entry which is preliminary data.</text>
</comment>
<dbReference type="EMBL" id="QRPV01000010">
    <property type="protein sequence ID" value="RHM42935.1"/>
    <property type="molecule type" value="Genomic_DNA"/>
</dbReference>
<name>A0A415QHW2_9BACT</name>
<dbReference type="Proteomes" id="UP000286038">
    <property type="component" value="Unassembled WGS sequence"/>
</dbReference>
<evidence type="ECO:0000313" key="3">
    <source>
        <dbReference type="Proteomes" id="UP000283589"/>
    </source>
</evidence>
<evidence type="ECO:0000313" key="4">
    <source>
        <dbReference type="Proteomes" id="UP000286038"/>
    </source>
</evidence>
<dbReference type="EMBL" id="QRZA01000016">
    <property type="protein sequence ID" value="RGV32934.1"/>
    <property type="molecule type" value="Genomic_DNA"/>
</dbReference>
<reference evidence="3 4" key="1">
    <citation type="submission" date="2018-08" db="EMBL/GenBank/DDBJ databases">
        <title>A genome reference for cultivated species of the human gut microbiota.</title>
        <authorList>
            <person name="Zou Y."/>
            <person name="Xue W."/>
            <person name="Luo G."/>
        </authorList>
    </citation>
    <scope>NUCLEOTIDE SEQUENCE [LARGE SCALE GENOMIC DNA]</scope>
    <source>
        <strain evidence="1 3">AF14-49</strain>
        <strain evidence="2 4">AF34-33</strain>
    </source>
</reference>
<dbReference type="PROSITE" id="PS51257">
    <property type="entry name" value="PROKAR_LIPOPROTEIN"/>
    <property type="match status" value="1"/>
</dbReference>
<protein>
    <submittedName>
        <fullName evidence="2">Uncharacterized protein</fullName>
    </submittedName>
</protein>
<dbReference type="RefSeq" id="WP_118260797.1">
    <property type="nucleotide sequence ID" value="NZ_CABJDM010000010.1"/>
</dbReference>
<proteinExistence type="predicted"/>